<keyword evidence="2" id="KW-1185">Reference proteome</keyword>
<proteinExistence type="predicted"/>
<reference evidence="1 2" key="1">
    <citation type="submission" date="2022-06" db="EMBL/GenBank/DDBJ databases">
        <title>Thiomicrohabdus sp. nov, an obligately chemolithoautotrophic, sulfur-oxidizing bacterium isolated from beach of Guanyin Mountain. Amoy.</title>
        <authorList>
            <person name="Zhu H."/>
        </authorList>
    </citation>
    <scope>NUCLEOTIDE SEQUENCE [LARGE SCALE GENOMIC DNA]</scope>
    <source>
        <strain evidence="1 2">XGS-01</strain>
    </source>
</reference>
<sequence length="168" mass="19294">MSDKINQIQASYHPSEDRILLKIKTLNEQVYLAWITRRFMQLLIPVLHGQHPTSRKSLFDDKKSQLQQLDTEKTQLVGDYESEYKVPESPDYPLGEAPILLAKITFKDIYSDKAQLVFEPEKGQGIILPFHADLLGPLIKIFSQALHSADWALDLDPILEVPQETRLQ</sequence>
<dbReference type="RefSeq" id="WP_275594866.1">
    <property type="nucleotide sequence ID" value="NZ_CP102381.1"/>
</dbReference>
<evidence type="ECO:0000313" key="2">
    <source>
        <dbReference type="Proteomes" id="UP001222275"/>
    </source>
</evidence>
<name>A0ABY8CDW8_9GAMM</name>
<accession>A0ABY8CDW8</accession>
<protein>
    <submittedName>
        <fullName evidence="1">Uncharacterized protein</fullName>
    </submittedName>
</protein>
<dbReference type="Proteomes" id="UP001222275">
    <property type="component" value="Chromosome"/>
</dbReference>
<evidence type="ECO:0000313" key="1">
    <source>
        <dbReference type="EMBL" id="WEJ62608.1"/>
    </source>
</evidence>
<gene>
    <name evidence="1" type="ORF">NR989_11425</name>
</gene>
<organism evidence="1 2">
    <name type="scientific">Thiomicrorhabdus lithotrophica</name>
    <dbReference type="NCBI Taxonomy" id="2949997"/>
    <lineage>
        <taxon>Bacteria</taxon>
        <taxon>Pseudomonadati</taxon>
        <taxon>Pseudomonadota</taxon>
        <taxon>Gammaproteobacteria</taxon>
        <taxon>Thiotrichales</taxon>
        <taxon>Piscirickettsiaceae</taxon>
        <taxon>Thiomicrorhabdus</taxon>
    </lineage>
</organism>
<dbReference type="EMBL" id="CP102381">
    <property type="protein sequence ID" value="WEJ62608.1"/>
    <property type="molecule type" value="Genomic_DNA"/>
</dbReference>